<gene>
    <name evidence="2" type="ORF">DZF96_04840</name>
</gene>
<dbReference type="EMBL" id="QWEC01000044">
    <property type="protein sequence ID" value="RII98011.1"/>
    <property type="molecule type" value="Genomic_DNA"/>
</dbReference>
<reference evidence="2 3" key="1">
    <citation type="submission" date="2018-08" db="EMBL/GenBank/DDBJ databases">
        <title>Genome Sequence of Clavibacter michiganensis Subspecies type strains, and the Atypical Peach-Colored Strains Isolated from Tomato.</title>
        <authorList>
            <person name="Osdaghi E."/>
            <person name="Portier P."/>
            <person name="Briand M."/>
            <person name="Jacques M.-A."/>
        </authorList>
    </citation>
    <scope>NUCLEOTIDE SEQUENCE [LARGE SCALE GENOMIC DNA]</scope>
    <source>
        <strain evidence="2 3">CFBP 7493</strain>
    </source>
</reference>
<feature type="signal peptide" evidence="1">
    <location>
        <begin position="1"/>
        <end position="36"/>
    </location>
</feature>
<evidence type="ECO:0000256" key="1">
    <source>
        <dbReference type="SAM" id="SignalP"/>
    </source>
</evidence>
<evidence type="ECO:0000313" key="2">
    <source>
        <dbReference type="EMBL" id="RII98011.1"/>
    </source>
</evidence>
<dbReference type="RefSeq" id="WP_043582996.1">
    <property type="nucleotide sequence ID" value="NZ_QWEC01000044.1"/>
</dbReference>
<keyword evidence="1" id="KW-0732">Signal</keyword>
<proteinExistence type="predicted"/>
<dbReference type="Proteomes" id="UP000266298">
    <property type="component" value="Unassembled WGS sequence"/>
</dbReference>
<feature type="chain" id="PRO_5039543407" evidence="1">
    <location>
        <begin position="37"/>
        <end position="82"/>
    </location>
</feature>
<dbReference type="AlphaFoldDB" id="A0A399NW32"/>
<protein>
    <submittedName>
        <fullName evidence="2">Uncharacterized protein</fullName>
    </submittedName>
</protein>
<comment type="caution">
    <text evidence="2">The sequence shown here is derived from an EMBL/GenBank/DDBJ whole genome shotgun (WGS) entry which is preliminary data.</text>
</comment>
<accession>A0A399NW32</accession>
<evidence type="ECO:0000313" key="3">
    <source>
        <dbReference type="Proteomes" id="UP000266298"/>
    </source>
</evidence>
<sequence>MPINRTRSTAARSALALGTLTAALVLSPVAVSAAQAAPAHHGAVTETTARAAHCYRTIGGGADDPGHVGVRISHYCGGHGQA</sequence>
<name>A0A399NW32_9MICO</name>
<organism evidence="2 3">
    <name type="scientific">Clavibacter michiganensis</name>
    <dbReference type="NCBI Taxonomy" id="28447"/>
    <lineage>
        <taxon>Bacteria</taxon>
        <taxon>Bacillati</taxon>
        <taxon>Actinomycetota</taxon>
        <taxon>Actinomycetes</taxon>
        <taxon>Micrococcales</taxon>
        <taxon>Microbacteriaceae</taxon>
        <taxon>Clavibacter</taxon>
    </lineage>
</organism>